<gene>
    <name evidence="3" type="ORF">SAMN05443545_10719</name>
</gene>
<keyword evidence="1" id="KW-0812">Transmembrane</keyword>
<evidence type="ECO:0000313" key="3">
    <source>
        <dbReference type="EMBL" id="SDX74057.1"/>
    </source>
</evidence>
<reference evidence="3 4" key="1">
    <citation type="submission" date="2016-10" db="EMBL/GenBank/DDBJ databases">
        <authorList>
            <person name="de Groot N.N."/>
        </authorList>
    </citation>
    <scope>NUCLEOTIDE SEQUENCE [LARGE SCALE GENOMIC DNA]</scope>
    <source>
        <strain evidence="3 4">DSM 19219</strain>
    </source>
</reference>
<keyword evidence="4" id="KW-1185">Reference proteome</keyword>
<keyword evidence="1" id="KW-0472">Membrane</keyword>
<dbReference type="AlphaFoldDB" id="A0A1H3E616"/>
<feature type="transmembrane region" description="Helical" evidence="1">
    <location>
        <begin position="119"/>
        <end position="137"/>
    </location>
</feature>
<keyword evidence="1" id="KW-1133">Transmembrane helix</keyword>
<dbReference type="EMBL" id="FNNI01000007">
    <property type="protein sequence ID" value="SDX74057.1"/>
    <property type="molecule type" value="Genomic_DNA"/>
</dbReference>
<dbReference type="Pfam" id="PF07331">
    <property type="entry name" value="TctB"/>
    <property type="match status" value="1"/>
</dbReference>
<evidence type="ECO:0000256" key="1">
    <source>
        <dbReference type="SAM" id="Phobius"/>
    </source>
</evidence>
<feature type="transmembrane region" description="Helical" evidence="1">
    <location>
        <begin position="74"/>
        <end position="107"/>
    </location>
</feature>
<protein>
    <submittedName>
        <fullName evidence="3">Tripartite tricarboxylate transporter TctB family protein</fullName>
    </submittedName>
</protein>
<organism evidence="3 4">
    <name type="scientific">Aidingimonas halophila</name>
    <dbReference type="NCBI Taxonomy" id="574349"/>
    <lineage>
        <taxon>Bacteria</taxon>
        <taxon>Pseudomonadati</taxon>
        <taxon>Pseudomonadota</taxon>
        <taxon>Gammaproteobacteria</taxon>
        <taxon>Oceanospirillales</taxon>
        <taxon>Halomonadaceae</taxon>
        <taxon>Aidingimonas</taxon>
    </lineage>
</organism>
<dbReference type="OrthoDB" id="6164852at2"/>
<dbReference type="Proteomes" id="UP000198500">
    <property type="component" value="Unassembled WGS sequence"/>
</dbReference>
<feature type="transmembrane region" description="Helical" evidence="1">
    <location>
        <begin position="32"/>
        <end position="53"/>
    </location>
</feature>
<dbReference type="RefSeq" id="WP_092570667.1">
    <property type="nucleotide sequence ID" value="NZ_BMXH01000008.1"/>
</dbReference>
<evidence type="ECO:0000259" key="2">
    <source>
        <dbReference type="Pfam" id="PF07331"/>
    </source>
</evidence>
<name>A0A1H3E616_9GAMM</name>
<evidence type="ECO:0000313" key="4">
    <source>
        <dbReference type="Proteomes" id="UP000198500"/>
    </source>
</evidence>
<proteinExistence type="predicted"/>
<sequence>MILRLNTDVVAGLVGLAFAALLWLPHGSMGRLSILFPRAVLVILVLLSVVLIIKGFIRPGERRVEITGSPRRLMVVAIGFFVWWIAINHIGFLVSTVVAFYALTWYLASVEGPVSWHRLLRWSPAILLLVGVFYLTFKEVLNIRLPAGFLI</sequence>
<feature type="transmembrane region" description="Helical" evidence="1">
    <location>
        <begin position="7"/>
        <end position="26"/>
    </location>
</feature>
<dbReference type="InterPro" id="IPR009936">
    <property type="entry name" value="DUF1468"/>
</dbReference>
<accession>A0A1H3E616</accession>
<dbReference type="STRING" id="574349.SAMN05443545_10719"/>
<feature type="domain" description="DUF1468" evidence="2">
    <location>
        <begin position="11"/>
        <end position="146"/>
    </location>
</feature>